<name>A0A849AHQ9_9MICO</name>
<evidence type="ECO:0000313" key="2">
    <source>
        <dbReference type="Proteomes" id="UP000557772"/>
    </source>
</evidence>
<dbReference type="Gene3D" id="1.10.1510.10">
    <property type="entry name" value="Uncharacterised protein YqeY/AIM41 PF09424, N-terminal domain"/>
    <property type="match status" value="1"/>
</dbReference>
<sequence>MRWAASASVVTVLGMTAIETVRTRLRTDLLQAMRDRDADRARTLRGALSAIDNAEAVPTEAKAGAIKQASVGAGTTEAARRELTADDIRAVLQDEISERRSAATEYEAAAPDRAARLRTEAETLSAYLSDLV</sequence>
<gene>
    <name evidence="1" type="ORF">HJ588_08920</name>
</gene>
<dbReference type="InterPro" id="IPR042184">
    <property type="entry name" value="YqeY/Aim41_N"/>
</dbReference>
<dbReference type="PANTHER" id="PTHR28055">
    <property type="entry name" value="ALTERED INHERITANCE OF MITOCHONDRIA PROTEIN 41, MITOCHONDRIAL"/>
    <property type="match status" value="1"/>
</dbReference>
<organism evidence="1 2">
    <name type="scientific">Flexivirga aerilata</name>
    <dbReference type="NCBI Taxonomy" id="1656889"/>
    <lineage>
        <taxon>Bacteria</taxon>
        <taxon>Bacillati</taxon>
        <taxon>Actinomycetota</taxon>
        <taxon>Actinomycetes</taxon>
        <taxon>Micrococcales</taxon>
        <taxon>Dermacoccaceae</taxon>
        <taxon>Flexivirga</taxon>
    </lineage>
</organism>
<protein>
    <submittedName>
        <fullName evidence="1">GatB/YqeY domain-containing protein</fullName>
    </submittedName>
</protein>
<comment type="caution">
    <text evidence="1">The sequence shown here is derived from an EMBL/GenBank/DDBJ whole genome shotgun (WGS) entry which is preliminary data.</text>
</comment>
<dbReference type="AlphaFoldDB" id="A0A849AHQ9"/>
<dbReference type="Proteomes" id="UP000557772">
    <property type="component" value="Unassembled WGS sequence"/>
</dbReference>
<dbReference type="PANTHER" id="PTHR28055:SF1">
    <property type="entry name" value="ALTERED INHERITANCE OF MITOCHONDRIA PROTEIN 41, MITOCHONDRIAL"/>
    <property type="match status" value="1"/>
</dbReference>
<evidence type="ECO:0000313" key="1">
    <source>
        <dbReference type="EMBL" id="NNG39397.1"/>
    </source>
</evidence>
<dbReference type="InterPro" id="IPR019004">
    <property type="entry name" value="YqeY/Aim41"/>
</dbReference>
<reference evidence="1 2" key="1">
    <citation type="submission" date="2020-05" db="EMBL/GenBank/DDBJ databases">
        <title>Flexivirga sp. ID2601S isolated from air conditioner.</title>
        <authorList>
            <person name="Kim D.H."/>
        </authorList>
    </citation>
    <scope>NUCLEOTIDE SEQUENCE [LARGE SCALE GENOMIC DNA]</scope>
    <source>
        <strain evidence="1 2">ID2601S</strain>
    </source>
</reference>
<proteinExistence type="predicted"/>
<dbReference type="EMBL" id="JABENB010000001">
    <property type="protein sequence ID" value="NNG39397.1"/>
    <property type="molecule type" value="Genomic_DNA"/>
</dbReference>
<keyword evidence="2" id="KW-1185">Reference proteome</keyword>
<accession>A0A849AHQ9</accession>